<dbReference type="InterPro" id="IPR006665">
    <property type="entry name" value="OmpA-like"/>
</dbReference>
<evidence type="ECO:0000313" key="7">
    <source>
        <dbReference type="Proteomes" id="UP000653275"/>
    </source>
</evidence>
<feature type="domain" description="OmpA-like" evidence="5">
    <location>
        <begin position="332"/>
        <end position="450"/>
    </location>
</feature>
<dbReference type="InterPro" id="IPR036737">
    <property type="entry name" value="OmpA-like_sf"/>
</dbReference>
<dbReference type="GO" id="GO:0009279">
    <property type="term" value="C:cell outer membrane"/>
    <property type="evidence" value="ECO:0007669"/>
    <property type="project" value="UniProtKB-SubCell"/>
</dbReference>
<dbReference type="InterPro" id="IPR038522">
    <property type="entry name" value="T4/T6SS_DotU_sf"/>
</dbReference>
<evidence type="ECO:0000256" key="1">
    <source>
        <dbReference type="ARBA" id="ARBA00004442"/>
    </source>
</evidence>
<dbReference type="CDD" id="cd07185">
    <property type="entry name" value="OmpA_C-like"/>
    <property type="match status" value="1"/>
</dbReference>
<dbReference type="Gene3D" id="1.25.40.590">
    <property type="entry name" value="Type IV / VI secretion system, DotU"/>
    <property type="match status" value="1"/>
</dbReference>
<dbReference type="RefSeq" id="WP_131487420.1">
    <property type="nucleotide sequence ID" value="NZ_JAENMR010000002.1"/>
</dbReference>
<reference evidence="6" key="1">
    <citation type="submission" date="2020-12" db="EMBL/GenBank/DDBJ databases">
        <title>Draft genome sequence of Enterobacter spp., Lelliottia spp. and Serratia spp. isolated from drinking water reservoirs and lakes.</title>
        <authorList>
            <person name="Reitter C."/>
            <person name="Neuhaus K."/>
            <person name="Huegler M."/>
        </authorList>
    </citation>
    <scope>NUCLEOTIDE SEQUENCE</scope>
    <source>
        <strain evidence="6">TZW15</strain>
    </source>
</reference>
<keyword evidence="2 3" id="KW-0472">Membrane</keyword>
<dbReference type="Proteomes" id="UP000653275">
    <property type="component" value="Unassembled WGS sequence"/>
</dbReference>
<dbReference type="EMBL" id="JAENMS010000002">
    <property type="protein sequence ID" value="MBL5934047.1"/>
    <property type="molecule type" value="Genomic_DNA"/>
</dbReference>
<evidence type="ECO:0000259" key="5">
    <source>
        <dbReference type="PROSITE" id="PS51123"/>
    </source>
</evidence>
<dbReference type="InterPro" id="IPR017733">
    <property type="entry name" value="OmpA-like_dom_proteobacteria"/>
</dbReference>
<name>A0AAP2ACI8_LELAM</name>
<evidence type="ECO:0000256" key="3">
    <source>
        <dbReference type="PROSITE-ProRule" id="PRU00473"/>
    </source>
</evidence>
<dbReference type="InterPro" id="IPR050330">
    <property type="entry name" value="Bact_OuterMem_StrucFunc"/>
</dbReference>
<protein>
    <submittedName>
        <fullName evidence="6">Type VI secretion system protein TssL, long form</fullName>
    </submittedName>
</protein>
<comment type="subcellular location">
    <subcellularLocation>
        <location evidence="1">Cell outer membrane</location>
    </subcellularLocation>
</comment>
<dbReference type="Pfam" id="PF00691">
    <property type="entry name" value="OmpA"/>
    <property type="match status" value="1"/>
</dbReference>
<dbReference type="InterPro" id="IPR017732">
    <property type="entry name" value="T4/T6SS_DotU"/>
</dbReference>
<gene>
    <name evidence="6" type="primary">tssL</name>
    <name evidence="6" type="ORF">I7V27_06180</name>
</gene>
<organism evidence="6 7">
    <name type="scientific">Lelliottia amnigena</name>
    <name type="common">Enterobacter amnigenus</name>
    <dbReference type="NCBI Taxonomy" id="61646"/>
    <lineage>
        <taxon>Bacteria</taxon>
        <taxon>Pseudomonadati</taxon>
        <taxon>Pseudomonadota</taxon>
        <taxon>Gammaproteobacteria</taxon>
        <taxon>Enterobacterales</taxon>
        <taxon>Enterobacteriaceae</taxon>
        <taxon>Lelliottia</taxon>
    </lineage>
</organism>
<evidence type="ECO:0000256" key="4">
    <source>
        <dbReference type="SAM" id="Phobius"/>
    </source>
</evidence>
<dbReference type="AlphaFoldDB" id="A0AAP2ACI8"/>
<keyword evidence="4" id="KW-1133">Transmembrane helix</keyword>
<evidence type="ECO:0000256" key="2">
    <source>
        <dbReference type="ARBA" id="ARBA00023136"/>
    </source>
</evidence>
<evidence type="ECO:0000313" key="6">
    <source>
        <dbReference type="EMBL" id="MBL5934047.1"/>
    </source>
</evidence>
<keyword evidence="4" id="KW-0812">Transmembrane</keyword>
<feature type="transmembrane region" description="Helical" evidence="4">
    <location>
        <begin position="259"/>
        <end position="278"/>
    </location>
</feature>
<dbReference type="PANTHER" id="PTHR30329:SF19">
    <property type="entry name" value="OUTER MEMBRANE PROTEIN, OMPA FAMILY"/>
    <property type="match status" value="1"/>
</dbReference>
<sequence length="450" mass="49969">MSDHSASLEKDNEQSLQALGKFLLDEHQVSDLEPKSLASNSENSSSWQKASITFNDAELKGESIQQRVMRVNASANPLLEACQPLLRALSEMPAVVDDTSQAEVLKRTLTSEINVFTVICEEVNIPWKKMTIVRYCLCTALDEAAHASEWGLNAGWARSNLLNHFEGDNDGGNKFFLLAGRLSMHPHEYDDVLDIMLRILALGFEGRYSIIEDGDRQLMKIRQRLLALLQNTQSKIASELSPHGLPARDGAKKKSRLNVPVRTTLVLFLLLTTGIFLWCKYHLLVQENTLTARMDALTRLGFSHPTSEGRLRLAVLLKAEIDKNMLSVDENEKQSKVVFNGDSMFSSGSADVRPEMVAILNRVAAEIKRVNGTVLIIGHTDATPINKPGIENNQILSEKRAASVAQMLINAGIVRARIHIQGVGESQPLMSNKESAGRAKNRRVEMFVTY</sequence>
<dbReference type="Gene3D" id="3.30.1330.60">
    <property type="entry name" value="OmpA-like domain"/>
    <property type="match status" value="1"/>
</dbReference>
<dbReference type="InterPro" id="IPR006664">
    <property type="entry name" value="OMP_bac"/>
</dbReference>
<dbReference type="NCBIfam" id="TIGR03349">
    <property type="entry name" value="IV_VI_DotU"/>
    <property type="match status" value="1"/>
</dbReference>
<dbReference type="PRINTS" id="PR01021">
    <property type="entry name" value="OMPADOMAIN"/>
</dbReference>
<dbReference type="SUPFAM" id="SSF103088">
    <property type="entry name" value="OmpA-like"/>
    <property type="match status" value="1"/>
</dbReference>
<accession>A0AAP2ACI8</accession>
<dbReference type="PANTHER" id="PTHR30329">
    <property type="entry name" value="STATOR ELEMENT OF FLAGELLAR MOTOR COMPLEX"/>
    <property type="match status" value="1"/>
</dbReference>
<dbReference type="NCBIfam" id="NF038228">
    <property type="entry name" value="IcmH_DotU_IVB"/>
    <property type="match status" value="1"/>
</dbReference>
<dbReference type="NCBIfam" id="TIGR03350">
    <property type="entry name" value="type_VI_ompA"/>
    <property type="match status" value="1"/>
</dbReference>
<dbReference type="Pfam" id="PF09850">
    <property type="entry name" value="DotU"/>
    <property type="match status" value="1"/>
</dbReference>
<proteinExistence type="predicted"/>
<dbReference type="PROSITE" id="PS51123">
    <property type="entry name" value="OMPA_2"/>
    <property type="match status" value="1"/>
</dbReference>
<comment type="caution">
    <text evidence="6">The sequence shown here is derived from an EMBL/GenBank/DDBJ whole genome shotgun (WGS) entry which is preliminary data.</text>
</comment>